<gene>
    <name evidence="1" type="ORF">EVA_19514</name>
</gene>
<protein>
    <submittedName>
        <fullName evidence="1">Uncharacterized protein</fullName>
    </submittedName>
</protein>
<evidence type="ECO:0000313" key="1">
    <source>
        <dbReference type="EMBL" id="EJW92380.1"/>
    </source>
</evidence>
<organism evidence="1">
    <name type="scientific">gut metagenome</name>
    <dbReference type="NCBI Taxonomy" id="749906"/>
    <lineage>
        <taxon>unclassified sequences</taxon>
        <taxon>metagenomes</taxon>
        <taxon>organismal metagenomes</taxon>
    </lineage>
</organism>
<name>J9BXT2_9ZZZZ</name>
<sequence>MSPKFNLCNIRLSCLPKFSVIFSSGTTISIKQGDADSIIRLLNLYERKEGESCIL</sequence>
<reference evidence="1" key="1">
    <citation type="journal article" date="2012" name="PLoS ONE">
        <title>Gene sets for utilization of primary and secondary nutrition supplies in the distal gut of endangered iberian lynx.</title>
        <authorList>
            <person name="Alcaide M."/>
            <person name="Messina E."/>
            <person name="Richter M."/>
            <person name="Bargiela R."/>
            <person name="Peplies J."/>
            <person name="Huws S.A."/>
            <person name="Newbold C.J."/>
            <person name="Golyshin P.N."/>
            <person name="Simon M.A."/>
            <person name="Lopez G."/>
            <person name="Yakimov M.M."/>
            <person name="Ferrer M."/>
        </authorList>
    </citation>
    <scope>NUCLEOTIDE SEQUENCE</scope>
</reference>
<accession>J9BXT2</accession>
<dbReference type="EMBL" id="AMCI01007575">
    <property type="protein sequence ID" value="EJW92380.1"/>
    <property type="molecule type" value="Genomic_DNA"/>
</dbReference>
<comment type="caution">
    <text evidence="1">The sequence shown here is derived from an EMBL/GenBank/DDBJ whole genome shotgun (WGS) entry which is preliminary data.</text>
</comment>
<dbReference type="AlphaFoldDB" id="J9BXT2"/>
<proteinExistence type="predicted"/>